<dbReference type="Pfam" id="PF00578">
    <property type="entry name" value="AhpC-TSA"/>
    <property type="match status" value="1"/>
</dbReference>
<feature type="compositionally biased region" description="Acidic residues" evidence="2">
    <location>
        <begin position="399"/>
        <end position="423"/>
    </location>
</feature>
<evidence type="ECO:0000259" key="4">
    <source>
        <dbReference type="PROSITE" id="PS51352"/>
    </source>
</evidence>
<reference evidence="5 6" key="1">
    <citation type="journal article" date="2020" name="Syst. Appl. Microbiol.">
        <title>Alienimonas chondri sp. nov., a novel planctomycete isolated from the biofilm of the red alga Chondrus crispus.</title>
        <authorList>
            <person name="Vitorino I."/>
            <person name="Albuquerque L."/>
            <person name="Wiegand S."/>
            <person name="Kallscheuer N."/>
            <person name="da Costa M.S."/>
            <person name="Lobo-da-Cunha A."/>
            <person name="Jogler C."/>
            <person name="Lage O.M."/>
        </authorList>
    </citation>
    <scope>NUCLEOTIDE SEQUENCE [LARGE SCALE GENOMIC DNA]</scope>
    <source>
        <strain evidence="5 6">LzC2</strain>
    </source>
</reference>
<keyword evidence="6" id="KW-1185">Reference proteome</keyword>
<dbReference type="PROSITE" id="PS00194">
    <property type="entry name" value="THIOREDOXIN_1"/>
    <property type="match status" value="1"/>
</dbReference>
<dbReference type="SUPFAM" id="SSF52833">
    <property type="entry name" value="Thioredoxin-like"/>
    <property type="match status" value="1"/>
</dbReference>
<evidence type="ECO:0000313" key="6">
    <source>
        <dbReference type="Proteomes" id="UP000609651"/>
    </source>
</evidence>
<feature type="domain" description="Thioredoxin" evidence="4">
    <location>
        <begin position="256"/>
        <end position="395"/>
    </location>
</feature>
<dbReference type="InterPro" id="IPR017937">
    <property type="entry name" value="Thioredoxin_CS"/>
</dbReference>
<organism evidence="5 6">
    <name type="scientific">Alienimonas chondri</name>
    <dbReference type="NCBI Taxonomy" id="2681879"/>
    <lineage>
        <taxon>Bacteria</taxon>
        <taxon>Pseudomonadati</taxon>
        <taxon>Planctomycetota</taxon>
        <taxon>Planctomycetia</taxon>
        <taxon>Planctomycetales</taxon>
        <taxon>Planctomycetaceae</taxon>
        <taxon>Alienimonas</taxon>
    </lineage>
</organism>
<dbReference type="EMBL" id="WTPX01000102">
    <property type="protein sequence ID" value="NNJ26842.1"/>
    <property type="molecule type" value="Genomic_DNA"/>
</dbReference>
<dbReference type="InterPro" id="IPR050553">
    <property type="entry name" value="Thioredoxin_ResA/DsbE_sf"/>
</dbReference>
<accession>A0ABX1VG75</accession>
<dbReference type="NCBIfam" id="NF047558">
    <property type="entry name" value="TPR_END_plus"/>
    <property type="match status" value="1"/>
</dbReference>
<dbReference type="InterPro" id="IPR036249">
    <property type="entry name" value="Thioredoxin-like_sf"/>
</dbReference>
<evidence type="ECO:0000256" key="3">
    <source>
        <dbReference type="SAM" id="SignalP"/>
    </source>
</evidence>
<feature type="signal peptide" evidence="3">
    <location>
        <begin position="1"/>
        <end position="24"/>
    </location>
</feature>
<proteinExistence type="predicted"/>
<keyword evidence="1" id="KW-0676">Redox-active center</keyword>
<dbReference type="InterPro" id="IPR013766">
    <property type="entry name" value="Thioredoxin_domain"/>
</dbReference>
<name>A0ABX1VG75_9PLAN</name>
<evidence type="ECO:0000256" key="1">
    <source>
        <dbReference type="ARBA" id="ARBA00023284"/>
    </source>
</evidence>
<dbReference type="InterPro" id="IPR000866">
    <property type="entry name" value="AhpC/TSA"/>
</dbReference>
<dbReference type="PANTHER" id="PTHR42852">
    <property type="entry name" value="THIOL:DISULFIDE INTERCHANGE PROTEIN DSBE"/>
    <property type="match status" value="1"/>
</dbReference>
<keyword evidence="3" id="KW-0732">Signal</keyword>
<evidence type="ECO:0000313" key="5">
    <source>
        <dbReference type="EMBL" id="NNJ26842.1"/>
    </source>
</evidence>
<dbReference type="RefSeq" id="WP_171188268.1">
    <property type="nucleotide sequence ID" value="NZ_WTPX01000102.1"/>
</dbReference>
<comment type="caution">
    <text evidence="5">The sequence shown here is derived from an EMBL/GenBank/DDBJ whole genome shotgun (WGS) entry which is preliminary data.</text>
</comment>
<gene>
    <name evidence="5" type="primary">resA_2</name>
    <name evidence="5" type="ORF">LzC2_29370</name>
</gene>
<protein>
    <submittedName>
        <fullName evidence="5">Thiol-disulfide oxidoreductase ResA</fullName>
    </submittedName>
</protein>
<dbReference type="Gene3D" id="3.40.30.10">
    <property type="entry name" value="Glutaredoxin"/>
    <property type="match status" value="1"/>
</dbReference>
<dbReference type="Proteomes" id="UP000609651">
    <property type="component" value="Unassembled WGS sequence"/>
</dbReference>
<evidence type="ECO:0000256" key="2">
    <source>
        <dbReference type="SAM" id="MobiDB-lite"/>
    </source>
</evidence>
<dbReference type="PANTHER" id="PTHR42852:SF18">
    <property type="entry name" value="CHROMOSOME UNDETERMINED SCAFFOLD_47, WHOLE GENOME SHOTGUN SEQUENCE"/>
    <property type="match status" value="1"/>
</dbReference>
<feature type="region of interest" description="Disordered" evidence="2">
    <location>
        <begin position="396"/>
        <end position="423"/>
    </location>
</feature>
<dbReference type="CDD" id="cd02966">
    <property type="entry name" value="TlpA_like_family"/>
    <property type="match status" value="1"/>
</dbReference>
<dbReference type="PROSITE" id="PS51352">
    <property type="entry name" value="THIOREDOXIN_2"/>
    <property type="match status" value="1"/>
</dbReference>
<sequence>MRFAPPYLFAVAALCLSVLPAATAQEDAELTEEVVESTPEMSEEALDALAEKLADRVSKKVAKKLEAKLEADVDARVAAMEALLDEKIARLTDPDAELRAEVEAMIEKISAERIRDTYLNYVSSQWPVGEPAEEHAVDLAIVLYVVGNRLEGDEQYEAFALAGDMAHLAVEAGTAEPGRLGSVFYNSACALAVEGEPEAAVEELILAVKYGFDDMEQLKTDEDLAAVRELDGFADRVAGWEADIREAAIAEAKKALAEGESFPLEFTFTDIKGEEHTLADYKGQVVIVDFWGTWCPPCRAEIPSFIKLQDTYGNKGLQILGLNYGDEEEQAAEYAEENDMNYPTGLGSDETKDAVPNFRGYPTTVFVGRDGKVRMQVVGLHDYVFLDAVVSELLAEAAPAEEAEEEDAKDDEPETTEAAGDEV</sequence>
<feature type="chain" id="PRO_5047268974" evidence="3">
    <location>
        <begin position="25"/>
        <end position="423"/>
    </location>
</feature>